<organism evidence="1 2">
    <name type="scientific">Acetobacter oryzifermentans</name>
    <dbReference type="NCBI Taxonomy" id="1633874"/>
    <lineage>
        <taxon>Bacteria</taxon>
        <taxon>Pseudomonadati</taxon>
        <taxon>Pseudomonadota</taxon>
        <taxon>Alphaproteobacteria</taxon>
        <taxon>Acetobacterales</taxon>
        <taxon>Acetobacteraceae</taxon>
        <taxon>Acetobacter</taxon>
    </lineage>
</organism>
<accession>A0ABC8C967</accession>
<sequence length="111" mass="12849">MGHSFSLVRLDVDVQPSLGKMGEDKMATIQFRREDTSLMDNYFDHWRGSLPKSPNQIGKTIVSVTKSEGEIIQIDGQVQPYSDFNPIRWADLDQIFIDYLNTNSHIWYQIL</sequence>
<evidence type="ECO:0000313" key="1">
    <source>
        <dbReference type="EMBL" id="ASL39336.1"/>
    </source>
</evidence>
<dbReference type="RefSeq" id="WP_089178531.1">
    <property type="nucleotide sequence ID" value="NZ_CP022374.1"/>
</dbReference>
<name>A0ABC8C967_9PROT</name>
<protein>
    <submittedName>
        <fullName evidence="1">Uncharacterized protein</fullName>
    </submittedName>
</protein>
<reference evidence="1 2" key="1">
    <citation type="submission" date="2017-05" db="EMBL/GenBank/DDBJ databases">
        <title>The gut commensal microbiome of Drosophila is modified by the endosymbiont Wolbachia.</title>
        <authorList>
            <person name="Simhadri R.K."/>
            <person name="Guo R."/>
            <person name="Fast E.M."/>
            <person name="Schultz M.J."/>
            <person name="Vaisman N."/>
            <person name="Slatko B."/>
            <person name="Frydman H.M."/>
        </authorList>
    </citation>
    <scope>NUCLEOTIDE SEQUENCE [LARGE SCALE GENOMIC DNA]</scope>
    <source>
        <strain evidence="2">dm</strain>
    </source>
</reference>
<dbReference type="EMBL" id="CP022374">
    <property type="protein sequence ID" value="ASL39336.1"/>
    <property type="molecule type" value="Genomic_DNA"/>
</dbReference>
<proteinExistence type="predicted"/>
<dbReference type="Proteomes" id="UP000198285">
    <property type="component" value="Chromosome"/>
</dbReference>
<dbReference type="AlphaFoldDB" id="A0ABC8C967"/>
<gene>
    <name evidence="1" type="ORF">CBI36_01995</name>
</gene>
<evidence type="ECO:0000313" key="2">
    <source>
        <dbReference type="Proteomes" id="UP000198285"/>
    </source>
</evidence>